<protein>
    <submittedName>
        <fullName evidence="1">Uncharacterized protein</fullName>
    </submittedName>
</protein>
<reference evidence="1 2" key="1">
    <citation type="submission" date="2020-08" db="EMBL/GenBank/DDBJ databases">
        <title>Sphingobacterium sp. DN00404 isolated from aquaculture water.</title>
        <authorList>
            <person name="Zhang M."/>
        </authorList>
    </citation>
    <scope>NUCLEOTIDE SEQUENCE [LARGE SCALE GENOMIC DNA]</scope>
    <source>
        <strain evidence="1 2">DN00404</strain>
    </source>
</reference>
<accession>A0ABR7YQI8</accession>
<dbReference type="Proteomes" id="UP000602759">
    <property type="component" value="Unassembled WGS sequence"/>
</dbReference>
<evidence type="ECO:0000313" key="1">
    <source>
        <dbReference type="EMBL" id="MBD1433570.1"/>
    </source>
</evidence>
<evidence type="ECO:0000313" key="2">
    <source>
        <dbReference type="Proteomes" id="UP000602759"/>
    </source>
</evidence>
<dbReference type="EMBL" id="JACOIK010000008">
    <property type="protein sequence ID" value="MBD1433570.1"/>
    <property type="molecule type" value="Genomic_DNA"/>
</dbReference>
<dbReference type="RefSeq" id="WP_190994532.1">
    <property type="nucleotide sequence ID" value="NZ_JACOIK010000008.1"/>
</dbReference>
<name>A0ABR7YQI8_9SPHI</name>
<keyword evidence="2" id="KW-1185">Reference proteome</keyword>
<gene>
    <name evidence="1" type="ORF">H8B06_12085</name>
</gene>
<sequence>MGFIKLEVQENNEIVLGLVGKFWTISGNLKKMDTEDFKGFNDNEFADDLLNRPMH</sequence>
<organism evidence="1 2">
    <name type="scientific">Sphingobacterium micropteri</name>
    <dbReference type="NCBI Taxonomy" id="2763501"/>
    <lineage>
        <taxon>Bacteria</taxon>
        <taxon>Pseudomonadati</taxon>
        <taxon>Bacteroidota</taxon>
        <taxon>Sphingobacteriia</taxon>
        <taxon>Sphingobacteriales</taxon>
        <taxon>Sphingobacteriaceae</taxon>
        <taxon>Sphingobacterium</taxon>
    </lineage>
</organism>
<proteinExistence type="predicted"/>
<comment type="caution">
    <text evidence="1">The sequence shown here is derived from an EMBL/GenBank/DDBJ whole genome shotgun (WGS) entry which is preliminary data.</text>
</comment>